<evidence type="ECO:0000313" key="9">
    <source>
        <dbReference type="Proteomes" id="UP000029392"/>
    </source>
</evidence>
<gene>
    <name evidence="8" type="ORF">N790_08165</name>
</gene>
<keyword evidence="3 7" id="KW-0812">Transmembrane</keyword>
<dbReference type="PATRIC" id="fig|1384054.3.peg.1694"/>
<evidence type="ECO:0000313" key="8">
    <source>
        <dbReference type="EMBL" id="KFN46781.1"/>
    </source>
</evidence>
<dbReference type="GO" id="GO:0055085">
    <property type="term" value="P:transmembrane transport"/>
    <property type="evidence" value="ECO:0007669"/>
    <property type="project" value="TreeGrafter"/>
</dbReference>
<evidence type="ECO:0000256" key="5">
    <source>
        <dbReference type="ARBA" id="ARBA00023136"/>
    </source>
</evidence>
<evidence type="ECO:0008006" key="10">
    <source>
        <dbReference type="Google" id="ProtNLM"/>
    </source>
</evidence>
<dbReference type="OrthoDB" id="5792512at2"/>
<organism evidence="8 9">
    <name type="scientific">Arenimonas malthae CC-JY-1</name>
    <dbReference type="NCBI Taxonomy" id="1384054"/>
    <lineage>
        <taxon>Bacteria</taxon>
        <taxon>Pseudomonadati</taxon>
        <taxon>Pseudomonadota</taxon>
        <taxon>Gammaproteobacteria</taxon>
        <taxon>Lysobacterales</taxon>
        <taxon>Lysobacteraceae</taxon>
        <taxon>Arenimonas</taxon>
    </lineage>
</organism>
<feature type="transmembrane region" description="Helical" evidence="7">
    <location>
        <begin position="16"/>
        <end position="45"/>
    </location>
</feature>
<protein>
    <recommendedName>
        <fullName evidence="10">Permease</fullName>
    </recommendedName>
</protein>
<keyword evidence="4 7" id="KW-1133">Transmembrane helix</keyword>
<feature type="transmembrane region" description="Helical" evidence="7">
    <location>
        <begin position="65"/>
        <end position="87"/>
    </location>
</feature>
<dbReference type="Proteomes" id="UP000029392">
    <property type="component" value="Unassembled WGS sequence"/>
</dbReference>
<dbReference type="PANTHER" id="PTHR21716">
    <property type="entry name" value="TRANSMEMBRANE PROTEIN"/>
    <property type="match status" value="1"/>
</dbReference>
<evidence type="ECO:0000256" key="7">
    <source>
        <dbReference type="SAM" id="Phobius"/>
    </source>
</evidence>
<evidence type="ECO:0000256" key="1">
    <source>
        <dbReference type="ARBA" id="ARBA00004141"/>
    </source>
</evidence>
<dbReference type="eggNOG" id="COG0628">
    <property type="taxonomic scope" value="Bacteria"/>
</dbReference>
<comment type="similarity">
    <text evidence="2">Belongs to the autoinducer-2 exporter (AI-2E) (TC 2.A.86) family.</text>
</comment>
<feature type="transmembrane region" description="Helical" evidence="7">
    <location>
        <begin position="157"/>
        <end position="177"/>
    </location>
</feature>
<keyword evidence="9" id="KW-1185">Reference proteome</keyword>
<dbReference type="InterPro" id="IPR002549">
    <property type="entry name" value="AI-2E-like"/>
</dbReference>
<accession>A0A091B4X5</accession>
<evidence type="ECO:0000256" key="3">
    <source>
        <dbReference type="ARBA" id="ARBA00022692"/>
    </source>
</evidence>
<feature type="transmembrane region" description="Helical" evidence="7">
    <location>
        <begin position="225"/>
        <end position="246"/>
    </location>
</feature>
<evidence type="ECO:0000256" key="6">
    <source>
        <dbReference type="SAM" id="MobiDB-lite"/>
    </source>
</evidence>
<comment type="caution">
    <text evidence="8">The sequence shown here is derived from an EMBL/GenBank/DDBJ whole genome shotgun (WGS) entry which is preliminary data.</text>
</comment>
<proteinExistence type="inferred from homology"/>
<sequence length="398" mass="42433">MNAPVDPFSDRRRWQWLALAAGVGVLVWLLGPVLTPFVISALLAWLGDPLVRRIERSGRSRNTGVLLVFGLMSLVLVLGVLLLVPLIENQVSKFIDWLPRFGQWLTGTAVPWAEQRFKVDLAGYVDPSQLIELLKVHWQQAGGVAATVFGEVSKSGLAILGWLANLALIPVVTFYFMRDGWGMLEKVRVMLPRPLEPVVSQLTRESDEVLGGFIRGQLSVMISLGAIYAVGLTAVGVDLGILIGLVAGLVSFVPYLGAIVGLGAAVIATLVQHGDLMHLALVLGVFGLGQLLESFWLTPWLVGDKIGLHPVAVIFAIMAGGQLFGFLGVLLALPVAAVAVVVGRYAYDRYTHSRLYGADDDVVPAEVAAAVAKVPVGSEGDEYAAPPADGSQGPTPNP</sequence>
<name>A0A091B4X5_9GAMM</name>
<keyword evidence="5 7" id="KW-0472">Membrane</keyword>
<dbReference type="STRING" id="1384054.N790_08165"/>
<dbReference type="RefSeq" id="WP_052385836.1">
    <property type="nucleotide sequence ID" value="NZ_AVCH01000164.1"/>
</dbReference>
<feature type="transmembrane region" description="Helical" evidence="7">
    <location>
        <begin position="252"/>
        <end position="271"/>
    </location>
</feature>
<evidence type="ECO:0000256" key="4">
    <source>
        <dbReference type="ARBA" id="ARBA00022989"/>
    </source>
</evidence>
<comment type="subcellular location">
    <subcellularLocation>
        <location evidence="1">Membrane</location>
        <topology evidence="1">Multi-pass membrane protein</topology>
    </subcellularLocation>
</comment>
<evidence type="ECO:0000256" key="2">
    <source>
        <dbReference type="ARBA" id="ARBA00009773"/>
    </source>
</evidence>
<dbReference type="AlphaFoldDB" id="A0A091B4X5"/>
<dbReference type="Pfam" id="PF01594">
    <property type="entry name" value="AI-2E_transport"/>
    <property type="match status" value="1"/>
</dbReference>
<reference evidence="8 9" key="1">
    <citation type="submission" date="2013-09" db="EMBL/GenBank/DDBJ databases">
        <title>Genome sequencing of Arenimonas malthae.</title>
        <authorList>
            <person name="Chen F."/>
            <person name="Wang G."/>
        </authorList>
    </citation>
    <scope>NUCLEOTIDE SEQUENCE [LARGE SCALE GENOMIC DNA]</scope>
    <source>
        <strain evidence="8 9">CC-JY-1</strain>
    </source>
</reference>
<dbReference type="PANTHER" id="PTHR21716:SF64">
    <property type="entry name" value="AI-2 TRANSPORT PROTEIN TQSA"/>
    <property type="match status" value="1"/>
</dbReference>
<feature type="transmembrane region" description="Helical" evidence="7">
    <location>
        <begin position="278"/>
        <end position="302"/>
    </location>
</feature>
<dbReference type="GO" id="GO:0016020">
    <property type="term" value="C:membrane"/>
    <property type="evidence" value="ECO:0007669"/>
    <property type="project" value="UniProtKB-SubCell"/>
</dbReference>
<feature type="region of interest" description="Disordered" evidence="6">
    <location>
        <begin position="378"/>
        <end position="398"/>
    </location>
</feature>
<dbReference type="EMBL" id="AVCH01000164">
    <property type="protein sequence ID" value="KFN46781.1"/>
    <property type="molecule type" value="Genomic_DNA"/>
</dbReference>
<feature type="transmembrane region" description="Helical" evidence="7">
    <location>
        <begin position="314"/>
        <end position="347"/>
    </location>
</feature>